<evidence type="ECO:0000256" key="1">
    <source>
        <dbReference type="SAM" id="MobiDB-lite"/>
    </source>
</evidence>
<dbReference type="AlphaFoldDB" id="A0A453J476"/>
<keyword evidence="4" id="KW-1185">Reference proteome</keyword>
<feature type="compositionally biased region" description="Basic residues" evidence="1">
    <location>
        <begin position="145"/>
        <end position="159"/>
    </location>
</feature>
<reference evidence="4" key="1">
    <citation type="journal article" date="2014" name="Science">
        <title>Ancient hybridizations among the ancestral genomes of bread wheat.</title>
        <authorList>
            <consortium name="International Wheat Genome Sequencing Consortium,"/>
            <person name="Marcussen T."/>
            <person name="Sandve S.R."/>
            <person name="Heier L."/>
            <person name="Spannagl M."/>
            <person name="Pfeifer M."/>
            <person name="Jakobsen K.S."/>
            <person name="Wulff B.B."/>
            <person name="Steuernagel B."/>
            <person name="Mayer K.F."/>
            <person name="Olsen O.A."/>
        </authorList>
    </citation>
    <scope>NUCLEOTIDE SEQUENCE [LARGE SCALE GENOMIC DNA]</scope>
    <source>
        <strain evidence="4">cv. AL8/78</strain>
    </source>
</reference>
<dbReference type="Gramene" id="AET4Gv20780700.8">
    <property type="protein sequence ID" value="AET4Gv20780700.8"/>
    <property type="gene ID" value="AET4Gv20780700"/>
</dbReference>
<feature type="region of interest" description="Disordered" evidence="1">
    <location>
        <begin position="57"/>
        <end position="103"/>
    </location>
</feature>
<evidence type="ECO:0000256" key="2">
    <source>
        <dbReference type="SAM" id="Phobius"/>
    </source>
</evidence>
<dbReference type="EnsemblPlants" id="AET4Gv20780700.8">
    <property type="protein sequence ID" value="AET4Gv20780700.8"/>
    <property type="gene ID" value="AET4Gv20780700"/>
</dbReference>
<feature type="region of interest" description="Disordered" evidence="1">
    <location>
        <begin position="139"/>
        <end position="183"/>
    </location>
</feature>
<dbReference type="Proteomes" id="UP000015105">
    <property type="component" value="Chromosome 4D"/>
</dbReference>
<reference evidence="4" key="2">
    <citation type="journal article" date="2017" name="Nat. Plants">
        <title>The Aegilops tauschii genome reveals multiple impacts of transposons.</title>
        <authorList>
            <person name="Zhao G."/>
            <person name="Zou C."/>
            <person name="Li K."/>
            <person name="Wang K."/>
            <person name="Li T."/>
            <person name="Gao L."/>
            <person name="Zhang X."/>
            <person name="Wang H."/>
            <person name="Yang Z."/>
            <person name="Liu X."/>
            <person name="Jiang W."/>
            <person name="Mao L."/>
            <person name="Kong X."/>
            <person name="Jiao Y."/>
            <person name="Jia J."/>
        </authorList>
    </citation>
    <scope>NUCLEOTIDE SEQUENCE [LARGE SCALE GENOMIC DNA]</scope>
    <source>
        <strain evidence="4">cv. AL8/78</strain>
    </source>
</reference>
<protein>
    <submittedName>
        <fullName evidence="3">Uncharacterized protein</fullName>
    </submittedName>
</protein>
<reference evidence="3" key="3">
    <citation type="journal article" date="2017" name="Nature">
        <title>Genome sequence of the progenitor of the wheat D genome Aegilops tauschii.</title>
        <authorList>
            <person name="Luo M.C."/>
            <person name="Gu Y.Q."/>
            <person name="Puiu D."/>
            <person name="Wang H."/>
            <person name="Twardziok S.O."/>
            <person name="Deal K.R."/>
            <person name="Huo N."/>
            <person name="Zhu T."/>
            <person name="Wang L."/>
            <person name="Wang Y."/>
            <person name="McGuire P.E."/>
            <person name="Liu S."/>
            <person name="Long H."/>
            <person name="Ramasamy R.K."/>
            <person name="Rodriguez J.C."/>
            <person name="Van S.L."/>
            <person name="Yuan L."/>
            <person name="Wang Z."/>
            <person name="Xia Z."/>
            <person name="Xiao L."/>
            <person name="Anderson O.D."/>
            <person name="Ouyang S."/>
            <person name="Liang Y."/>
            <person name="Zimin A.V."/>
            <person name="Pertea G."/>
            <person name="Qi P."/>
            <person name="Bennetzen J.L."/>
            <person name="Dai X."/>
            <person name="Dawson M.W."/>
            <person name="Muller H.G."/>
            <person name="Kugler K."/>
            <person name="Rivarola-Duarte L."/>
            <person name="Spannagl M."/>
            <person name="Mayer K.F.X."/>
            <person name="Lu F.H."/>
            <person name="Bevan M.W."/>
            <person name="Leroy P."/>
            <person name="Li P."/>
            <person name="You F.M."/>
            <person name="Sun Q."/>
            <person name="Liu Z."/>
            <person name="Lyons E."/>
            <person name="Wicker T."/>
            <person name="Salzberg S.L."/>
            <person name="Devos K.M."/>
            <person name="Dvorak J."/>
        </authorList>
    </citation>
    <scope>NUCLEOTIDE SEQUENCE [LARGE SCALE GENOMIC DNA]</scope>
    <source>
        <strain evidence="3">cv. AL8/78</strain>
    </source>
</reference>
<accession>A0A453J476</accession>
<evidence type="ECO:0000313" key="3">
    <source>
        <dbReference type="EnsemblPlants" id="AET4Gv20780700.8"/>
    </source>
</evidence>
<sequence>ALGRAMTRAEAAWLRYSASMPDHLLYCHNVAILLLLYTLAPLPLALLELRAPGHRPRLAPHRRRAQPCLLPGRQDGRHPHGAAAAVGRGGGGADAGLPAGGGLPRLLDPQAAAHQVGLRQHPPRPPRVHGALRIRRALRALGRGPHPRRPRVHRPRHRALPHDHPLALVPPTPPRGHRHPQRV</sequence>
<keyword evidence="2" id="KW-1133">Transmembrane helix</keyword>
<evidence type="ECO:0000313" key="4">
    <source>
        <dbReference type="Proteomes" id="UP000015105"/>
    </source>
</evidence>
<reference evidence="3" key="4">
    <citation type="submission" date="2019-03" db="UniProtKB">
        <authorList>
            <consortium name="EnsemblPlants"/>
        </authorList>
    </citation>
    <scope>IDENTIFICATION</scope>
</reference>
<keyword evidence="2" id="KW-0472">Membrane</keyword>
<proteinExistence type="predicted"/>
<feature type="transmembrane region" description="Helical" evidence="2">
    <location>
        <begin position="23"/>
        <end position="47"/>
    </location>
</feature>
<keyword evidence="2" id="KW-0812">Transmembrane</keyword>
<feature type="compositionally biased region" description="Gly residues" evidence="1">
    <location>
        <begin position="87"/>
        <end position="103"/>
    </location>
</feature>
<name>A0A453J476_AEGTS</name>
<reference evidence="3" key="5">
    <citation type="journal article" date="2021" name="G3 (Bethesda)">
        <title>Aegilops tauschii genome assembly Aet v5.0 features greater sequence contiguity and improved annotation.</title>
        <authorList>
            <person name="Wang L."/>
            <person name="Zhu T."/>
            <person name="Rodriguez J.C."/>
            <person name="Deal K.R."/>
            <person name="Dubcovsky J."/>
            <person name="McGuire P.E."/>
            <person name="Lux T."/>
            <person name="Spannagl M."/>
            <person name="Mayer K.F.X."/>
            <person name="Baldrich P."/>
            <person name="Meyers B.C."/>
            <person name="Huo N."/>
            <person name="Gu Y.Q."/>
            <person name="Zhou H."/>
            <person name="Devos K.M."/>
            <person name="Bennetzen J.L."/>
            <person name="Unver T."/>
            <person name="Budak H."/>
            <person name="Gulick P.J."/>
            <person name="Galiba G."/>
            <person name="Kalapos B."/>
            <person name="Nelson D.R."/>
            <person name="Li P."/>
            <person name="You F.M."/>
            <person name="Luo M.C."/>
            <person name="Dvorak J."/>
        </authorList>
    </citation>
    <scope>NUCLEOTIDE SEQUENCE [LARGE SCALE GENOMIC DNA]</scope>
    <source>
        <strain evidence="3">cv. AL8/78</strain>
    </source>
</reference>
<organism evidence="3 4">
    <name type="scientific">Aegilops tauschii subsp. strangulata</name>
    <name type="common">Goatgrass</name>
    <dbReference type="NCBI Taxonomy" id="200361"/>
    <lineage>
        <taxon>Eukaryota</taxon>
        <taxon>Viridiplantae</taxon>
        <taxon>Streptophyta</taxon>
        <taxon>Embryophyta</taxon>
        <taxon>Tracheophyta</taxon>
        <taxon>Spermatophyta</taxon>
        <taxon>Magnoliopsida</taxon>
        <taxon>Liliopsida</taxon>
        <taxon>Poales</taxon>
        <taxon>Poaceae</taxon>
        <taxon>BOP clade</taxon>
        <taxon>Pooideae</taxon>
        <taxon>Triticodae</taxon>
        <taxon>Triticeae</taxon>
        <taxon>Triticinae</taxon>
        <taxon>Aegilops</taxon>
    </lineage>
</organism>